<dbReference type="SUPFAM" id="SSF143744">
    <property type="entry name" value="GlcG-like"/>
    <property type="match status" value="1"/>
</dbReference>
<evidence type="ECO:0000256" key="1">
    <source>
        <dbReference type="SAM" id="SignalP"/>
    </source>
</evidence>
<dbReference type="InterPro" id="IPR052517">
    <property type="entry name" value="GlcG_carb_metab_protein"/>
</dbReference>
<organism evidence="2 3">
    <name type="scientific">Ophiobolus disseminans</name>
    <dbReference type="NCBI Taxonomy" id="1469910"/>
    <lineage>
        <taxon>Eukaryota</taxon>
        <taxon>Fungi</taxon>
        <taxon>Dikarya</taxon>
        <taxon>Ascomycota</taxon>
        <taxon>Pezizomycotina</taxon>
        <taxon>Dothideomycetes</taxon>
        <taxon>Pleosporomycetidae</taxon>
        <taxon>Pleosporales</taxon>
        <taxon>Pleosporineae</taxon>
        <taxon>Phaeosphaeriaceae</taxon>
        <taxon>Ophiobolus</taxon>
    </lineage>
</organism>
<dbReference type="InterPro" id="IPR038084">
    <property type="entry name" value="PduO/GlcC-like_sf"/>
</dbReference>
<proteinExistence type="predicted"/>
<sequence length="169" mass="17001">MRFTTALLALIPLAFAQTNSTAGPSLQRSYISAAQAQTILASATANATASKVPQNIAIVDPSGILVAFLRMDNAFVGSIDLSQKKARSAVLFSGLFSSADLYSQVQPGAPLYGLEQSNGGLVVFGGGIPIFVGGQLIGGVGVSGGSVDQDVQVARAGVLGLGASYVAPS</sequence>
<gene>
    <name evidence="2" type="ORF">CC86DRAFT_179132</name>
</gene>
<keyword evidence="1" id="KW-0732">Signal</keyword>
<dbReference type="Proteomes" id="UP000799424">
    <property type="component" value="Unassembled WGS sequence"/>
</dbReference>
<evidence type="ECO:0000313" key="3">
    <source>
        <dbReference type="Proteomes" id="UP000799424"/>
    </source>
</evidence>
<name>A0A6A7ABC1_9PLEO</name>
<evidence type="ECO:0000313" key="2">
    <source>
        <dbReference type="EMBL" id="KAF2830028.1"/>
    </source>
</evidence>
<protein>
    <submittedName>
        <fullName evidence="2">DUF336-domain-containing protein</fullName>
    </submittedName>
</protein>
<dbReference type="EMBL" id="MU006220">
    <property type="protein sequence ID" value="KAF2830028.1"/>
    <property type="molecule type" value="Genomic_DNA"/>
</dbReference>
<dbReference type="PANTHER" id="PTHR34309">
    <property type="entry name" value="SLR1406 PROTEIN"/>
    <property type="match status" value="1"/>
</dbReference>
<feature type="chain" id="PRO_5025469214" evidence="1">
    <location>
        <begin position="17"/>
        <end position="169"/>
    </location>
</feature>
<keyword evidence="3" id="KW-1185">Reference proteome</keyword>
<reference evidence="2" key="1">
    <citation type="journal article" date="2020" name="Stud. Mycol.">
        <title>101 Dothideomycetes genomes: a test case for predicting lifestyles and emergence of pathogens.</title>
        <authorList>
            <person name="Haridas S."/>
            <person name="Albert R."/>
            <person name="Binder M."/>
            <person name="Bloem J."/>
            <person name="Labutti K."/>
            <person name="Salamov A."/>
            <person name="Andreopoulos B."/>
            <person name="Baker S."/>
            <person name="Barry K."/>
            <person name="Bills G."/>
            <person name="Bluhm B."/>
            <person name="Cannon C."/>
            <person name="Castanera R."/>
            <person name="Culley D."/>
            <person name="Daum C."/>
            <person name="Ezra D."/>
            <person name="Gonzalez J."/>
            <person name="Henrissat B."/>
            <person name="Kuo A."/>
            <person name="Liang C."/>
            <person name="Lipzen A."/>
            <person name="Lutzoni F."/>
            <person name="Magnuson J."/>
            <person name="Mondo S."/>
            <person name="Nolan M."/>
            <person name="Ohm R."/>
            <person name="Pangilinan J."/>
            <person name="Park H.-J."/>
            <person name="Ramirez L."/>
            <person name="Alfaro M."/>
            <person name="Sun H."/>
            <person name="Tritt A."/>
            <person name="Yoshinaga Y."/>
            <person name="Zwiers L.-H."/>
            <person name="Turgeon B."/>
            <person name="Goodwin S."/>
            <person name="Spatafora J."/>
            <person name="Crous P."/>
            <person name="Grigoriev I."/>
        </authorList>
    </citation>
    <scope>NUCLEOTIDE SEQUENCE</scope>
    <source>
        <strain evidence="2">CBS 113818</strain>
    </source>
</reference>
<dbReference type="Gene3D" id="3.30.450.150">
    <property type="entry name" value="Haem-degrading domain"/>
    <property type="match status" value="1"/>
</dbReference>
<dbReference type="AlphaFoldDB" id="A0A6A7ABC1"/>
<dbReference type="Pfam" id="PF03928">
    <property type="entry name" value="HbpS-like"/>
    <property type="match status" value="1"/>
</dbReference>
<feature type="signal peptide" evidence="1">
    <location>
        <begin position="1"/>
        <end position="16"/>
    </location>
</feature>
<dbReference type="OrthoDB" id="5075159at2759"/>
<dbReference type="InterPro" id="IPR005624">
    <property type="entry name" value="PduO/GlcC-like"/>
</dbReference>
<accession>A0A6A7ABC1</accession>
<dbReference type="PANTHER" id="PTHR34309:SF1">
    <property type="entry name" value="PROTEIN GLCG"/>
    <property type="match status" value="1"/>
</dbReference>